<sequence>MGSILISRSFARALLASVALMTAGVLLSGCNSDQISLATNAKANQPVPPKLIAAMAEKDMDLQSPILVRLFKQEAELEVWKQTRSGKFALLKTYPICRWSGDLGPKVREGDRQAPEGFYSINPSQMNPQSAYYLSFNTGYPNAFDKALGRTGSQLMVHGDCSSRGCYAMTDEQIAEIYSLGRESFFGGQKAFQLQAYPFKMTPVNMARHRNNPNMPFWKMIKEGYDHFEVTRQEPKVDFCEKKYVFDAAKPADAKRDPVFDASAKCPAYVIPEEIAEAVRGKQAKDETEYARLVAKGTPVARMNTGIDGGMNKVFAAKIPEGSTGLSEGAEGTTLQMLAMAKAPGTIPGHVNPPKPNLDAVASAPAPQEEPVTAVSAPATTRVAAVAPAEKPQAEKSQAEKTQGGGFFSNLGRKMGLGTADTTATTPPPQATASVAPAQTSVTPPTAASRLKAAVTRFVPGHDKSKDTAKDAPKPSAVAAKPAEPAKPDTRLAATRPALKPSLSDGAGEATQIMGAAPVVQSNSFDSRFGAVK</sequence>
<reference evidence="11 12" key="1">
    <citation type="submission" date="2020-07" db="EMBL/GenBank/DDBJ databases">
        <title>Bradyrhizobium diversity isolated from nodules of indigenous legumes of Western Australia.</title>
        <authorList>
            <person name="Klepa M.S."/>
        </authorList>
    </citation>
    <scope>NUCLEOTIDE SEQUENCE [LARGE SCALE GENOMIC DNA]</scope>
    <source>
        <strain evidence="11 12">CNPSo 4019</strain>
    </source>
</reference>
<evidence type="ECO:0000256" key="6">
    <source>
        <dbReference type="ARBA" id="ARBA00023316"/>
    </source>
</evidence>
<proteinExistence type="inferred from homology"/>
<evidence type="ECO:0000256" key="9">
    <source>
        <dbReference type="SAM" id="SignalP"/>
    </source>
</evidence>
<keyword evidence="9" id="KW-0732">Signal</keyword>
<feature type="compositionally biased region" description="Low complexity" evidence="8">
    <location>
        <begin position="419"/>
        <end position="443"/>
    </location>
</feature>
<feature type="compositionally biased region" description="Low complexity" evidence="8">
    <location>
        <begin position="474"/>
        <end position="483"/>
    </location>
</feature>
<evidence type="ECO:0000259" key="10">
    <source>
        <dbReference type="PROSITE" id="PS52029"/>
    </source>
</evidence>
<protein>
    <recommendedName>
        <fullName evidence="10">L,D-TPase catalytic domain-containing protein</fullName>
    </recommendedName>
</protein>
<comment type="similarity">
    <text evidence="2">Belongs to the YkuD family.</text>
</comment>
<evidence type="ECO:0000256" key="4">
    <source>
        <dbReference type="ARBA" id="ARBA00022960"/>
    </source>
</evidence>
<dbReference type="SUPFAM" id="SSF141523">
    <property type="entry name" value="L,D-transpeptidase catalytic domain-like"/>
    <property type="match status" value="1"/>
</dbReference>
<dbReference type="PROSITE" id="PS52029">
    <property type="entry name" value="LD_TPASE"/>
    <property type="match status" value="1"/>
</dbReference>
<dbReference type="PANTHER" id="PTHR36699:SF1">
    <property type="entry name" value="L,D-TRANSPEPTIDASE YAFK-RELATED"/>
    <property type="match status" value="1"/>
</dbReference>
<evidence type="ECO:0000313" key="12">
    <source>
        <dbReference type="Proteomes" id="UP001194539"/>
    </source>
</evidence>
<dbReference type="InterPro" id="IPR005490">
    <property type="entry name" value="LD_TPept_cat_dom"/>
</dbReference>
<keyword evidence="3" id="KW-0808">Transferase</keyword>
<dbReference type="EMBL" id="JACEGD010000063">
    <property type="protein sequence ID" value="MBH5391962.1"/>
    <property type="molecule type" value="Genomic_DNA"/>
</dbReference>
<keyword evidence="12" id="KW-1185">Reference proteome</keyword>
<feature type="active site" description="Proton donor/acceptor" evidence="7">
    <location>
        <position position="158"/>
    </location>
</feature>
<evidence type="ECO:0000256" key="1">
    <source>
        <dbReference type="ARBA" id="ARBA00004752"/>
    </source>
</evidence>
<comment type="pathway">
    <text evidence="1 7">Cell wall biogenesis; peptidoglycan biosynthesis.</text>
</comment>
<evidence type="ECO:0000256" key="2">
    <source>
        <dbReference type="ARBA" id="ARBA00005992"/>
    </source>
</evidence>
<keyword evidence="5 7" id="KW-0573">Peptidoglycan synthesis</keyword>
<dbReference type="PANTHER" id="PTHR36699">
    <property type="entry name" value="LD-TRANSPEPTIDASE"/>
    <property type="match status" value="1"/>
</dbReference>
<comment type="caution">
    <text evidence="11">The sequence shown here is derived from an EMBL/GenBank/DDBJ whole genome shotgun (WGS) entry which is preliminary data.</text>
</comment>
<dbReference type="Pfam" id="PF03734">
    <property type="entry name" value="YkuD"/>
    <property type="match status" value="1"/>
</dbReference>
<feature type="chain" id="PRO_5047014204" description="L,D-TPase catalytic domain-containing protein" evidence="9">
    <location>
        <begin position="29"/>
        <end position="533"/>
    </location>
</feature>
<feature type="domain" description="L,D-TPase catalytic" evidence="10">
    <location>
        <begin position="66"/>
        <end position="197"/>
    </location>
</feature>
<feature type="active site" description="Nucleophile" evidence="7">
    <location>
        <position position="166"/>
    </location>
</feature>
<feature type="signal peptide" evidence="9">
    <location>
        <begin position="1"/>
        <end position="28"/>
    </location>
</feature>
<dbReference type="Proteomes" id="UP001194539">
    <property type="component" value="Unassembled WGS sequence"/>
</dbReference>
<feature type="compositionally biased region" description="Basic and acidic residues" evidence="8">
    <location>
        <begin position="460"/>
        <end position="473"/>
    </location>
</feature>
<feature type="region of interest" description="Disordered" evidence="8">
    <location>
        <begin position="389"/>
        <end position="510"/>
    </location>
</feature>
<evidence type="ECO:0000256" key="8">
    <source>
        <dbReference type="SAM" id="MobiDB-lite"/>
    </source>
</evidence>
<gene>
    <name evidence="11" type="ORF">H1B27_37740</name>
</gene>
<evidence type="ECO:0000256" key="5">
    <source>
        <dbReference type="ARBA" id="ARBA00022984"/>
    </source>
</evidence>
<name>A0ABS0PF70_9BRAD</name>
<dbReference type="InterPro" id="IPR038063">
    <property type="entry name" value="Transpep_catalytic_dom"/>
</dbReference>
<dbReference type="CDD" id="cd16913">
    <property type="entry name" value="YkuD_like"/>
    <property type="match status" value="1"/>
</dbReference>
<evidence type="ECO:0000256" key="7">
    <source>
        <dbReference type="PROSITE-ProRule" id="PRU01373"/>
    </source>
</evidence>
<organism evidence="11 12">
    <name type="scientific">Bradyrhizobium diversitatis</name>
    <dbReference type="NCBI Taxonomy" id="2755406"/>
    <lineage>
        <taxon>Bacteria</taxon>
        <taxon>Pseudomonadati</taxon>
        <taxon>Pseudomonadota</taxon>
        <taxon>Alphaproteobacteria</taxon>
        <taxon>Hyphomicrobiales</taxon>
        <taxon>Nitrobacteraceae</taxon>
        <taxon>Bradyrhizobium</taxon>
    </lineage>
</organism>
<keyword evidence="4 7" id="KW-0133">Cell shape</keyword>
<accession>A0ABS0PF70</accession>
<evidence type="ECO:0000313" key="11">
    <source>
        <dbReference type="EMBL" id="MBH5391962.1"/>
    </source>
</evidence>
<evidence type="ECO:0000256" key="3">
    <source>
        <dbReference type="ARBA" id="ARBA00022679"/>
    </source>
</evidence>
<keyword evidence="6 7" id="KW-0961">Cell wall biogenesis/degradation</keyword>